<accession>A0ACC3CZP8</accession>
<keyword evidence="2" id="KW-1185">Reference proteome</keyword>
<evidence type="ECO:0000313" key="1">
    <source>
        <dbReference type="EMBL" id="KAK3059595.1"/>
    </source>
</evidence>
<dbReference type="Proteomes" id="UP001186974">
    <property type="component" value="Unassembled WGS sequence"/>
</dbReference>
<sequence length="535" mass="58895">MATSKKTKRRQGDDSDSEDPHIPGSFPQEESDPASGAPPPRRADYSLLGNLDTGRAAARPASQSRHSADSQIAANDAWAYPYARASLRPAELAERAGEVARTRRRDREDQRGWYQQPLHSLRTAQPQPFDQITDETMHAGNDASDVPEATTTTDAPSLQERIGYRAGLFDGYPFQGYGYQPAAPARPLHPYRRNAAVQINGVWAPPPQPPPYPGNYEAQMAEINGTGMYGQFPEPDNHVYPRVPPIAFLYPLEEQMRAYHGAIAGGARGPPPTANAFAGAHELGAAERARLQYGAGVAAEPGRGLFQQVPPYTRHAMPLQERRDRGQRCHVCLSDAVQSDTSGDLIANAGDDNDDEDDNHVDDDDKVTLEPNICPVHDVCKRCLKGAFKMALKAEVNYPPQACCHFAISRLQAAPGAERYVKILGNDFVQRYKAKEKEYKTPHKQRTYCANLPCGAFLASTAAPESFPTVDEVRAMVPEQGVDIREVLRHFQPRLGSEGQRLFNMLRGYVSHDGRTLVLKFPSQTTEHGIQASGH</sequence>
<organism evidence="1 2">
    <name type="scientific">Coniosporium uncinatum</name>
    <dbReference type="NCBI Taxonomy" id="93489"/>
    <lineage>
        <taxon>Eukaryota</taxon>
        <taxon>Fungi</taxon>
        <taxon>Dikarya</taxon>
        <taxon>Ascomycota</taxon>
        <taxon>Pezizomycotina</taxon>
        <taxon>Dothideomycetes</taxon>
        <taxon>Dothideomycetes incertae sedis</taxon>
        <taxon>Coniosporium</taxon>
    </lineage>
</organism>
<gene>
    <name evidence="1" type="ORF">LTS18_010471</name>
</gene>
<proteinExistence type="predicted"/>
<evidence type="ECO:0000313" key="2">
    <source>
        <dbReference type="Proteomes" id="UP001186974"/>
    </source>
</evidence>
<feature type="non-terminal residue" evidence="1">
    <location>
        <position position="535"/>
    </location>
</feature>
<comment type="caution">
    <text evidence="1">The sequence shown here is derived from an EMBL/GenBank/DDBJ whole genome shotgun (WGS) entry which is preliminary data.</text>
</comment>
<name>A0ACC3CZP8_9PEZI</name>
<protein>
    <submittedName>
        <fullName evidence="1">Uncharacterized protein</fullName>
    </submittedName>
</protein>
<reference evidence="1" key="1">
    <citation type="submission" date="2024-09" db="EMBL/GenBank/DDBJ databases">
        <title>Black Yeasts Isolated from many extreme environments.</title>
        <authorList>
            <person name="Coleine C."/>
            <person name="Stajich J.E."/>
            <person name="Selbmann L."/>
        </authorList>
    </citation>
    <scope>NUCLEOTIDE SEQUENCE</scope>
    <source>
        <strain evidence="1">CCFEE 5737</strain>
    </source>
</reference>
<dbReference type="EMBL" id="JAWDJW010009266">
    <property type="protein sequence ID" value="KAK3059595.1"/>
    <property type="molecule type" value="Genomic_DNA"/>
</dbReference>